<accession>S7TEN7</accession>
<dbReference type="CDD" id="cd00761">
    <property type="entry name" value="Glyco_tranf_GTA_type"/>
    <property type="match status" value="1"/>
</dbReference>
<evidence type="ECO:0000313" key="3">
    <source>
        <dbReference type="Proteomes" id="UP000014975"/>
    </source>
</evidence>
<dbReference type="PANTHER" id="PTHR43179">
    <property type="entry name" value="RHAMNOSYLTRANSFERASE WBBL"/>
    <property type="match status" value="1"/>
</dbReference>
<evidence type="ECO:0000259" key="1">
    <source>
        <dbReference type="Pfam" id="PF00535"/>
    </source>
</evidence>
<sequence>MNAAAETFEQARLHGCAGRLHLLRMARACLNEGAQETPGVARAACEADPFSPAAAGLLARIDPASRTGLAFAASRTAEAAELSSRVRKTLDRDGAKGAMALLEAELATRPGDPAAFGAAYDLAWRAGHPAWALGLSARRGQALPVSVRGRFRGDMALLAGDPERARHEYGEALAAEPGLFSPGLCLGLGEALLRLGRPEECLRLWAESLARHPWHATLLLRLHDLATGTREAASPLPGPTACLLYTWNKAALLHAALESLTASALGPDDAVIVLDNGSADETPRVLAAWEERLGRDTRPRFSTFRLPINVGAPAARNWLLALPELSGFTFAAFLDDDIVLPPDWLLRLGAAVAAYPKARVWGCKVAQAGNCAVLQSADLTLAPGSDETPFAVSDIHLQGPDLGQHDYCRPCASVTGCCHLFRTADLARDGGFDIRFSPSQFDDLARDLRLLLSGGEAVYQGHLAVPHARATGGRDGVFGAAAANARGNEIKLHGLFGPDEIARMRAQQYGFLAEDLTRKRERLRELLDGAAGLEPWAVDW</sequence>
<dbReference type="PATRIC" id="fig|1121439.3.peg.812"/>
<dbReference type="Gene3D" id="3.90.550.10">
    <property type="entry name" value="Spore Coat Polysaccharide Biosynthesis Protein SpsA, Chain A"/>
    <property type="match status" value="1"/>
</dbReference>
<comment type="caution">
    <text evidence="2">The sequence shown here is derived from an EMBL/GenBank/DDBJ whole genome shotgun (WGS) entry which is preliminary data.</text>
</comment>
<dbReference type="Gene3D" id="1.25.40.10">
    <property type="entry name" value="Tetratricopeptide repeat domain"/>
    <property type="match status" value="1"/>
</dbReference>
<gene>
    <name evidence="2" type="ORF">dsat_2418</name>
</gene>
<keyword evidence="3" id="KW-1185">Reference proteome</keyword>
<protein>
    <submittedName>
        <fullName evidence="2">Glycosyl transferase family 2</fullName>
    </submittedName>
</protein>
<dbReference type="OrthoDB" id="5443808at2"/>
<dbReference type="InterPro" id="IPR001173">
    <property type="entry name" value="Glyco_trans_2-like"/>
</dbReference>
<dbReference type="Proteomes" id="UP000014975">
    <property type="component" value="Unassembled WGS sequence"/>
</dbReference>
<evidence type="ECO:0000313" key="2">
    <source>
        <dbReference type="EMBL" id="EPR35055.1"/>
    </source>
</evidence>
<proteinExistence type="predicted"/>
<dbReference type="InterPro" id="IPR011990">
    <property type="entry name" value="TPR-like_helical_dom_sf"/>
</dbReference>
<dbReference type="eggNOG" id="COG1216">
    <property type="taxonomic scope" value="Bacteria"/>
</dbReference>
<dbReference type="AlphaFoldDB" id="S7TEN7"/>
<organism evidence="2 3">
    <name type="scientific">Alkalidesulfovibrio alkalitolerans DSM 16529</name>
    <dbReference type="NCBI Taxonomy" id="1121439"/>
    <lineage>
        <taxon>Bacteria</taxon>
        <taxon>Pseudomonadati</taxon>
        <taxon>Thermodesulfobacteriota</taxon>
        <taxon>Desulfovibrionia</taxon>
        <taxon>Desulfovibrionales</taxon>
        <taxon>Desulfovibrionaceae</taxon>
        <taxon>Alkalidesulfovibrio</taxon>
    </lineage>
</organism>
<dbReference type="PANTHER" id="PTHR43179:SF7">
    <property type="entry name" value="RHAMNOSYLTRANSFERASE WBBL"/>
    <property type="match status" value="1"/>
</dbReference>
<name>S7TEN7_9BACT</name>
<dbReference type="InterPro" id="IPR029044">
    <property type="entry name" value="Nucleotide-diphossugar_trans"/>
</dbReference>
<dbReference type="GO" id="GO:0016740">
    <property type="term" value="F:transferase activity"/>
    <property type="evidence" value="ECO:0007669"/>
    <property type="project" value="UniProtKB-KW"/>
</dbReference>
<dbReference type="SUPFAM" id="SSF48452">
    <property type="entry name" value="TPR-like"/>
    <property type="match status" value="1"/>
</dbReference>
<reference evidence="2 3" key="1">
    <citation type="journal article" date="2013" name="Genome Announc.">
        <title>Draft genome sequences for three mercury-methylating, sulfate-reducing bacteria.</title>
        <authorList>
            <person name="Brown S.D."/>
            <person name="Hurt R.A.Jr."/>
            <person name="Gilmour C.C."/>
            <person name="Elias D.A."/>
        </authorList>
    </citation>
    <scope>NUCLEOTIDE SEQUENCE [LARGE SCALE GENOMIC DNA]</scope>
    <source>
        <strain evidence="2 3">DSM 16529</strain>
    </source>
</reference>
<dbReference type="EMBL" id="ATHI01000005">
    <property type="protein sequence ID" value="EPR35055.1"/>
    <property type="molecule type" value="Genomic_DNA"/>
</dbReference>
<keyword evidence="2" id="KW-0808">Transferase</keyword>
<dbReference type="STRING" id="1121439.dsat_2418"/>
<dbReference type="SUPFAM" id="SSF53448">
    <property type="entry name" value="Nucleotide-diphospho-sugar transferases"/>
    <property type="match status" value="1"/>
</dbReference>
<dbReference type="Pfam" id="PF00535">
    <property type="entry name" value="Glycos_transf_2"/>
    <property type="match status" value="1"/>
</dbReference>
<dbReference type="Pfam" id="PF14559">
    <property type="entry name" value="TPR_19"/>
    <property type="match status" value="1"/>
</dbReference>
<feature type="domain" description="Glycosyltransferase 2-like" evidence="1">
    <location>
        <begin position="246"/>
        <end position="370"/>
    </location>
</feature>
<dbReference type="RefSeq" id="WP_020886304.1">
    <property type="nucleotide sequence ID" value="NZ_ATHI01000005.1"/>
</dbReference>